<reference evidence="3 4" key="1">
    <citation type="submission" date="2020-09" db="EMBL/GenBank/DDBJ databases">
        <title>Pseudoxanthomonas sp. CAU 1598 isolated from sand of Yaerae Beach.</title>
        <authorList>
            <person name="Kim W."/>
        </authorList>
    </citation>
    <scope>NUCLEOTIDE SEQUENCE [LARGE SCALE GENOMIC DNA]</scope>
    <source>
        <strain evidence="3 4">CAU 1598</strain>
    </source>
</reference>
<keyword evidence="2" id="KW-0812">Transmembrane</keyword>
<dbReference type="Proteomes" id="UP000613768">
    <property type="component" value="Unassembled WGS sequence"/>
</dbReference>
<feature type="transmembrane region" description="Helical" evidence="2">
    <location>
        <begin position="88"/>
        <end position="109"/>
    </location>
</feature>
<feature type="compositionally biased region" description="Basic residues" evidence="1">
    <location>
        <begin position="108"/>
        <end position="126"/>
    </location>
</feature>
<evidence type="ECO:0000313" key="4">
    <source>
        <dbReference type="Proteomes" id="UP000613768"/>
    </source>
</evidence>
<name>A0AAW3ZLD6_9GAMM</name>
<feature type="transmembrane region" description="Helical" evidence="2">
    <location>
        <begin position="51"/>
        <end position="68"/>
    </location>
</feature>
<gene>
    <name evidence="3" type="ORF">IFO71_06955</name>
</gene>
<organism evidence="3 4">
    <name type="scientific">Pseudomarimonas arenosa</name>
    <dbReference type="NCBI Taxonomy" id="2774145"/>
    <lineage>
        <taxon>Bacteria</taxon>
        <taxon>Pseudomonadati</taxon>
        <taxon>Pseudomonadota</taxon>
        <taxon>Gammaproteobacteria</taxon>
        <taxon>Lysobacterales</taxon>
        <taxon>Lysobacteraceae</taxon>
        <taxon>Pseudomarimonas</taxon>
    </lineage>
</organism>
<proteinExistence type="predicted"/>
<evidence type="ECO:0000256" key="1">
    <source>
        <dbReference type="SAM" id="MobiDB-lite"/>
    </source>
</evidence>
<evidence type="ECO:0000256" key="2">
    <source>
        <dbReference type="SAM" id="Phobius"/>
    </source>
</evidence>
<sequence>MTVLHWQSASHDPGPGTREWYLTGPQAFAWLWLLSGTLLLALASDAADTQAALAVYGLWMPLLTLLGLHVGGGRRRMAPAEPGARRRLVMRTAALTLSGASLPAAGLRGRRGRSQTLRRRRKSAPG</sequence>
<keyword evidence="4" id="KW-1185">Reference proteome</keyword>
<dbReference type="EMBL" id="JACYTR010000009">
    <property type="protein sequence ID" value="MBD8525479.1"/>
    <property type="molecule type" value="Genomic_DNA"/>
</dbReference>
<keyword evidence="2" id="KW-1133">Transmembrane helix</keyword>
<protein>
    <submittedName>
        <fullName evidence="3">Uncharacterized protein</fullName>
    </submittedName>
</protein>
<evidence type="ECO:0000313" key="3">
    <source>
        <dbReference type="EMBL" id="MBD8525479.1"/>
    </source>
</evidence>
<dbReference type="AlphaFoldDB" id="A0AAW3ZLD6"/>
<comment type="caution">
    <text evidence="3">The sequence shown here is derived from an EMBL/GenBank/DDBJ whole genome shotgun (WGS) entry which is preliminary data.</text>
</comment>
<feature type="transmembrane region" description="Helical" evidence="2">
    <location>
        <begin position="27"/>
        <end position="44"/>
    </location>
</feature>
<dbReference type="RefSeq" id="WP_192028823.1">
    <property type="nucleotide sequence ID" value="NZ_JACYTR010000009.1"/>
</dbReference>
<keyword evidence="2" id="KW-0472">Membrane</keyword>
<feature type="region of interest" description="Disordered" evidence="1">
    <location>
        <begin position="104"/>
        <end position="126"/>
    </location>
</feature>
<accession>A0AAW3ZLD6</accession>